<evidence type="ECO:0000313" key="3">
    <source>
        <dbReference type="EMBL" id="SNQ49697.1"/>
    </source>
</evidence>
<proteinExistence type="predicted"/>
<gene>
    <name evidence="3" type="ORF">FRACA_3620005</name>
</gene>
<dbReference type="AlphaFoldDB" id="A0A2I2KVJ8"/>
<sequence length="328" mass="32709">MRPSRRTLVITAPAAAAATLVSLAAGCASPYDRPDPTATSGGSPTPRSPTTDVPTTGATTAGTTTAGTTTAGTATGTGTGAGMAAGAATASGPAVVTATSFASAARRRQVSMVVVTPSGGGRGLPVCVVLHGRGDNARGAVGLLGLDVLLPAAIRAGAPPFALVTVDGGTAYWHRRASGDDPEAMILDEVRPRLAVTGLRTDRLALMGWSMGGYGALLLARRHPDLVVAAAASSPAMWRGYGASAPGAFDSAADFAAHRVLGTPPAPGVTYRIDCGSADPFAAVSRQAVTDLRPAEHSLGPGGHTPEYWRSVAPAQLAFVAGALRRAA</sequence>
<evidence type="ECO:0000313" key="4">
    <source>
        <dbReference type="Proteomes" id="UP000234331"/>
    </source>
</evidence>
<protein>
    <submittedName>
        <fullName evidence="3">Esterase</fullName>
    </submittedName>
</protein>
<dbReference type="EMBL" id="FZMO01000293">
    <property type="protein sequence ID" value="SNQ49697.1"/>
    <property type="molecule type" value="Genomic_DNA"/>
</dbReference>
<reference evidence="3 4" key="1">
    <citation type="submission" date="2017-06" db="EMBL/GenBank/DDBJ databases">
        <authorList>
            <person name="Kim H.J."/>
            <person name="Triplett B.A."/>
        </authorList>
    </citation>
    <scope>NUCLEOTIDE SEQUENCE [LARGE SCALE GENOMIC DNA]</scope>
    <source>
        <strain evidence="3">FRACA_ARgP5</strain>
    </source>
</reference>
<dbReference type="GO" id="GO:0016747">
    <property type="term" value="F:acyltransferase activity, transferring groups other than amino-acyl groups"/>
    <property type="evidence" value="ECO:0007669"/>
    <property type="project" value="TreeGrafter"/>
</dbReference>
<feature type="compositionally biased region" description="Low complexity" evidence="1">
    <location>
        <begin position="49"/>
        <end position="74"/>
    </location>
</feature>
<evidence type="ECO:0000256" key="2">
    <source>
        <dbReference type="SAM" id="SignalP"/>
    </source>
</evidence>
<dbReference type="PANTHER" id="PTHR48098:SF1">
    <property type="entry name" value="DIACYLGLYCEROL ACYLTRANSFERASE_MYCOLYLTRANSFERASE AG85A"/>
    <property type="match status" value="1"/>
</dbReference>
<dbReference type="Pfam" id="PF00756">
    <property type="entry name" value="Esterase"/>
    <property type="match status" value="1"/>
</dbReference>
<dbReference type="InterPro" id="IPR050583">
    <property type="entry name" value="Mycobacterial_A85_antigen"/>
</dbReference>
<dbReference type="SUPFAM" id="SSF53474">
    <property type="entry name" value="alpha/beta-Hydrolases"/>
    <property type="match status" value="1"/>
</dbReference>
<dbReference type="InterPro" id="IPR029058">
    <property type="entry name" value="AB_hydrolase_fold"/>
</dbReference>
<organism evidence="3 4">
    <name type="scientific">Frankia canadensis</name>
    <dbReference type="NCBI Taxonomy" id="1836972"/>
    <lineage>
        <taxon>Bacteria</taxon>
        <taxon>Bacillati</taxon>
        <taxon>Actinomycetota</taxon>
        <taxon>Actinomycetes</taxon>
        <taxon>Frankiales</taxon>
        <taxon>Frankiaceae</taxon>
        <taxon>Frankia</taxon>
    </lineage>
</organism>
<accession>A0A2I2KVJ8</accession>
<evidence type="ECO:0000256" key="1">
    <source>
        <dbReference type="SAM" id="MobiDB-lite"/>
    </source>
</evidence>
<name>A0A2I2KVJ8_9ACTN</name>
<dbReference type="Proteomes" id="UP000234331">
    <property type="component" value="Unassembled WGS sequence"/>
</dbReference>
<dbReference type="RefSeq" id="WP_165818508.1">
    <property type="nucleotide sequence ID" value="NZ_FZMO01000293.1"/>
</dbReference>
<keyword evidence="2" id="KW-0732">Signal</keyword>
<feature type="signal peptide" evidence="2">
    <location>
        <begin position="1"/>
        <end position="24"/>
    </location>
</feature>
<dbReference type="PANTHER" id="PTHR48098">
    <property type="entry name" value="ENTEROCHELIN ESTERASE-RELATED"/>
    <property type="match status" value="1"/>
</dbReference>
<keyword evidence="4" id="KW-1185">Reference proteome</keyword>
<feature type="chain" id="PRO_5014668599" evidence="2">
    <location>
        <begin position="25"/>
        <end position="328"/>
    </location>
</feature>
<dbReference type="PROSITE" id="PS51257">
    <property type="entry name" value="PROKAR_LIPOPROTEIN"/>
    <property type="match status" value="1"/>
</dbReference>
<feature type="region of interest" description="Disordered" evidence="1">
    <location>
        <begin position="32"/>
        <end position="74"/>
    </location>
</feature>
<dbReference type="Gene3D" id="3.40.50.1820">
    <property type="entry name" value="alpha/beta hydrolase"/>
    <property type="match status" value="1"/>
</dbReference>
<dbReference type="InterPro" id="IPR000801">
    <property type="entry name" value="Esterase-like"/>
</dbReference>